<dbReference type="AlphaFoldDB" id="A0A062VIW6"/>
<proteinExistence type="predicted"/>
<dbReference type="CDD" id="cd07389">
    <property type="entry name" value="MPP_PhoD"/>
    <property type="match status" value="1"/>
</dbReference>
<name>A0A062VIW6_9PROT</name>
<dbReference type="PROSITE" id="PS51257">
    <property type="entry name" value="PROKAR_LIPOPROTEIN"/>
    <property type="match status" value="1"/>
</dbReference>
<dbReference type="PANTHER" id="PTHR33987">
    <property type="entry name" value="CALCINEURIN-LIKE METALLO-PHOSPHOESTERASE SUPERFAMILY PROTEIN"/>
    <property type="match status" value="1"/>
</dbReference>
<dbReference type="PATRIC" id="fig|1280954.3.peg.2411"/>
<reference evidence="3 4" key="1">
    <citation type="journal article" date="2014" name="Antonie Van Leeuwenhoek">
        <title>Hyphomonas beringensis sp. nov. and Hyphomonas chukchiensis sp. nov., isolated from surface seawater of the Bering Sea and Chukchi Sea.</title>
        <authorList>
            <person name="Li C."/>
            <person name="Lai Q."/>
            <person name="Li G."/>
            <person name="Dong C."/>
            <person name="Wang J."/>
            <person name="Liao Y."/>
            <person name="Shao Z."/>
        </authorList>
    </citation>
    <scope>NUCLEOTIDE SEQUENCE [LARGE SCALE GENOMIC DNA]</scope>
    <source>
        <strain evidence="3 4">PS728</strain>
    </source>
</reference>
<accession>A0A062VIW6</accession>
<evidence type="ECO:0000256" key="1">
    <source>
        <dbReference type="SAM" id="SignalP"/>
    </source>
</evidence>
<dbReference type="Gene3D" id="3.60.21.70">
    <property type="entry name" value="PhoD-like phosphatase"/>
    <property type="match status" value="1"/>
</dbReference>
<dbReference type="InterPro" id="IPR018946">
    <property type="entry name" value="PhoD-like_MPP"/>
</dbReference>
<dbReference type="InterPro" id="IPR029052">
    <property type="entry name" value="Metallo-depent_PP-like"/>
</dbReference>
<feature type="domain" description="PhoD-like phosphatase metallophosphatase" evidence="2">
    <location>
        <begin position="84"/>
        <end position="381"/>
    </location>
</feature>
<sequence length="407" mass="44997">MGQFRTLAVIPAAILALASCQTPPPATGIPASQVALLPDELLSPASAEAALELYYRTLPEDFFPRAPRGLPLPGDQDVLTRILVGSCFNEETPDGTAMSTVAAQEADLFLMIGDNVYGDMNGRAYVNNQATLDELRESFSDLAARPEFQALRAKHPMMVAWDDHDYGANDAGREFPFRRLAERIHERFWGLENEDVGAWPGTYYARSFGPQGQRVQIIMLDTRFFRSPLQPTDEWGAKGKERYVPSTSEGQDMLGNDQWTWLENQLQEEADLRLIVSSIQVMTTDGHGFEAWSRLPAEQERLYSLVAETEAEGVVFVSGDRHTAFLYKDETVLPYPAYEITASSMNASFSQTSSEMDRAQIGAGYALQNFGAIEIDWESGTVRLAINSDTGETVNQVVAPFRAAAGE</sequence>
<evidence type="ECO:0000313" key="4">
    <source>
        <dbReference type="Proteomes" id="UP000027100"/>
    </source>
</evidence>
<dbReference type="STRING" id="1280954.HPO_11923"/>
<dbReference type="InterPro" id="IPR038607">
    <property type="entry name" value="PhoD-like_sf"/>
</dbReference>
<dbReference type="OrthoDB" id="327733at2"/>
<evidence type="ECO:0000259" key="2">
    <source>
        <dbReference type="Pfam" id="PF09423"/>
    </source>
</evidence>
<dbReference type="RefSeq" id="WP_035598965.1">
    <property type="nucleotide sequence ID" value="NZ_ARYM01000013.1"/>
</dbReference>
<keyword evidence="1" id="KW-0732">Signal</keyword>
<comment type="caution">
    <text evidence="3">The sequence shown here is derived from an EMBL/GenBank/DDBJ whole genome shotgun (WGS) entry which is preliminary data.</text>
</comment>
<dbReference type="PANTHER" id="PTHR33987:SF1">
    <property type="entry name" value="CALCINEURIN-LIKE METALLO-PHOSPHOESTERASE SUPERFAMILY PROTEIN"/>
    <property type="match status" value="1"/>
</dbReference>
<dbReference type="Proteomes" id="UP000027100">
    <property type="component" value="Unassembled WGS sequence"/>
</dbReference>
<dbReference type="eggNOG" id="COG3540">
    <property type="taxonomic scope" value="Bacteria"/>
</dbReference>
<feature type="chain" id="PRO_5001615725" evidence="1">
    <location>
        <begin position="19"/>
        <end position="407"/>
    </location>
</feature>
<dbReference type="Pfam" id="PF09423">
    <property type="entry name" value="PhoD"/>
    <property type="match status" value="1"/>
</dbReference>
<gene>
    <name evidence="3" type="ORF">HPO_11923</name>
</gene>
<evidence type="ECO:0000313" key="3">
    <source>
        <dbReference type="EMBL" id="KCZ98021.1"/>
    </source>
</evidence>
<keyword evidence="4" id="KW-1185">Reference proteome</keyword>
<organism evidence="3 4">
    <name type="scientific">Hyphomonas polymorpha PS728</name>
    <dbReference type="NCBI Taxonomy" id="1280954"/>
    <lineage>
        <taxon>Bacteria</taxon>
        <taxon>Pseudomonadati</taxon>
        <taxon>Pseudomonadota</taxon>
        <taxon>Alphaproteobacteria</taxon>
        <taxon>Hyphomonadales</taxon>
        <taxon>Hyphomonadaceae</taxon>
        <taxon>Hyphomonas</taxon>
    </lineage>
</organism>
<protein>
    <submittedName>
        <fullName evidence="3">Alkaline phosphatase-like protein</fullName>
    </submittedName>
</protein>
<dbReference type="EMBL" id="ARYM01000013">
    <property type="protein sequence ID" value="KCZ98021.1"/>
    <property type="molecule type" value="Genomic_DNA"/>
</dbReference>
<feature type="signal peptide" evidence="1">
    <location>
        <begin position="1"/>
        <end position="18"/>
    </location>
</feature>
<dbReference type="SUPFAM" id="SSF56300">
    <property type="entry name" value="Metallo-dependent phosphatases"/>
    <property type="match status" value="1"/>
</dbReference>